<dbReference type="Pfam" id="PF23635">
    <property type="entry name" value="Beta-prop_AT5G49610-like"/>
    <property type="match status" value="1"/>
</dbReference>
<dbReference type="Gramene" id="OB04G15910.1">
    <property type="protein sequence ID" value="OB04G15910.1"/>
    <property type="gene ID" value="OB04G15910"/>
</dbReference>
<sequence length="339" mass="36191">PPPPLPGAGTHVVERVFLPEDGGDDHAITLVYVRLVARRLTAQVHVLGSGGAWEAPTTAETELPAVAPSGDDDDGDEAVEAVLPPINGEVYVVTTSGYTYTLGLRKSSTSLSVLDLPNAVRSCNFRLSWSHEDDDGGGAGGSRGRLCLVHGDGTQLSVWHRKTATIAVGVGWELRHTFCVREACQRIEWLPERWWTGRASVMAVGGDAEFALLDLEQAGIVIYVHLQWRTVKKVYERKTGGGAEDGRSAVRVFPLTTVWPPTFPEFDTEAQNSGERSVDGSNDDPDGLVGAVVMSCHEGFSATSPTYVAARGREDDAGVAAGWFQRLAAVVAAIADCIA</sequence>
<dbReference type="AlphaFoldDB" id="J3LWR6"/>
<protein>
    <recommendedName>
        <fullName evidence="1">F-box protein AT5G49610-like beta-propeller domain-containing protein</fullName>
    </recommendedName>
</protein>
<dbReference type="InterPro" id="IPR056594">
    <property type="entry name" value="AT5G49610-like_b-prop"/>
</dbReference>
<evidence type="ECO:0000259" key="1">
    <source>
        <dbReference type="Pfam" id="PF23635"/>
    </source>
</evidence>
<feature type="domain" description="F-box protein AT5G49610-like beta-propeller" evidence="1">
    <location>
        <begin position="3"/>
        <end position="263"/>
    </location>
</feature>
<reference evidence="2" key="1">
    <citation type="journal article" date="2013" name="Nat. Commun.">
        <title>Whole-genome sequencing of Oryza brachyantha reveals mechanisms underlying Oryza genome evolution.</title>
        <authorList>
            <person name="Chen J."/>
            <person name="Huang Q."/>
            <person name="Gao D."/>
            <person name="Wang J."/>
            <person name="Lang Y."/>
            <person name="Liu T."/>
            <person name="Li B."/>
            <person name="Bai Z."/>
            <person name="Luis Goicoechea J."/>
            <person name="Liang C."/>
            <person name="Chen C."/>
            <person name="Zhang W."/>
            <person name="Sun S."/>
            <person name="Liao Y."/>
            <person name="Zhang X."/>
            <person name="Yang L."/>
            <person name="Song C."/>
            <person name="Wang M."/>
            <person name="Shi J."/>
            <person name="Liu G."/>
            <person name="Liu J."/>
            <person name="Zhou H."/>
            <person name="Zhou W."/>
            <person name="Yu Q."/>
            <person name="An N."/>
            <person name="Chen Y."/>
            <person name="Cai Q."/>
            <person name="Wang B."/>
            <person name="Liu B."/>
            <person name="Min J."/>
            <person name="Huang Y."/>
            <person name="Wu H."/>
            <person name="Li Z."/>
            <person name="Zhang Y."/>
            <person name="Yin Y."/>
            <person name="Song W."/>
            <person name="Jiang J."/>
            <person name="Jackson S.A."/>
            <person name="Wing R.A."/>
            <person name="Wang J."/>
            <person name="Chen M."/>
        </authorList>
    </citation>
    <scope>NUCLEOTIDE SEQUENCE [LARGE SCALE GENOMIC DNA]</scope>
    <source>
        <strain evidence="2">cv. IRGC 101232</strain>
    </source>
</reference>
<organism evidence="2">
    <name type="scientific">Oryza brachyantha</name>
    <name type="common">malo sina</name>
    <dbReference type="NCBI Taxonomy" id="4533"/>
    <lineage>
        <taxon>Eukaryota</taxon>
        <taxon>Viridiplantae</taxon>
        <taxon>Streptophyta</taxon>
        <taxon>Embryophyta</taxon>
        <taxon>Tracheophyta</taxon>
        <taxon>Spermatophyta</taxon>
        <taxon>Magnoliopsida</taxon>
        <taxon>Liliopsida</taxon>
        <taxon>Poales</taxon>
        <taxon>Poaceae</taxon>
        <taxon>BOP clade</taxon>
        <taxon>Oryzoideae</taxon>
        <taxon>Oryzeae</taxon>
        <taxon>Oryzinae</taxon>
        <taxon>Oryza</taxon>
    </lineage>
</organism>
<proteinExistence type="predicted"/>
<dbReference type="PANTHER" id="PTHR33207">
    <property type="entry name" value="F-BOX DOMAIN CONTAINING PROTEIN-RELATED"/>
    <property type="match status" value="1"/>
</dbReference>
<dbReference type="HOGENOM" id="CLU_820360_0_0_1"/>
<dbReference type="eggNOG" id="ENOG502R7VM">
    <property type="taxonomic scope" value="Eukaryota"/>
</dbReference>
<dbReference type="OMA" id="ANFRMAC"/>
<accession>J3LWR6</accession>
<keyword evidence="3" id="KW-1185">Reference proteome</keyword>
<evidence type="ECO:0000313" key="3">
    <source>
        <dbReference type="Proteomes" id="UP000006038"/>
    </source>
</evidence>
<dbReference type="Proteomes" id="UP000006038">
    <property type="component" value="Chromosome 4"/>
</dbReference>
<dbReference type="EnsemblPlants" id="OB04G15910.1">
    <property type="protein sequence ID" value="OB04G15910.1"/>
    <property type="gene ID" value="OB04G15910"/>
</dbReference>
<name>J3LWR6_ORYBR</name>
<reference evidence="2" key="2">
    <citation type="submission" date="2013-04" db="UniProtKB">
        <authorList>
            <consortium name="EnsemblPlants"/>
        </authorList>
    </citation>
    <scope>IDENTIFICATION</scope>
</reference>
<evidence type="ECO:0000313" key="2">
    <source>
        <dbReference type="EnsemblPlants" id="OB04G15910.1"/>
    </source>
</evidence>